<reference evidence="2 3" key="1">
    <citation type="submission" date="2015-02" db="EMBL/GenBank/DDBJ databases">
        <authorList>
            <person name="Gomez-Escribano P.J."/>
        </authorList>
    </citation>
    <scope>NUCLEOTIDE SEQUENCE [LARGE SCALE GENOMIC DNA]</scope>
    <source>
        <strain evidence="3">C34 (DSM 42122 / NRRL B-24963)</strain>
    </source>
</reference>
<evidence type="ECO:0000256" key="1">
    <source>
        <dbReference type="SAM" id="Phobius"/>
    </source>
</evidence>
<keyword evidence="1" id="KW-0812">Transmembrane</keyword>
<evidence type="ECO:0000313" key="3">
    <source>
        <dbReference type="Proteomes" id="UP000035016"/>
    </source>
</evidence>
<dbReference type="RefSeq" id="WP_242513997.1">
    <property type="nucleotide sequence ID" value="NZ_AZSD01000185.1"/>
</dbReference>
<dbReference type="EMBL" id="LN831790">
    <property type="protein sequence ID" value="CQR62833.1"/>
    <property type="molecule type" value="Genomic_DNA"/>
</dbReference>
<dbReference type="AlphaFoldDB" id="A0A0F7VWT0"/>
<feature type="transmembrane region" description="Helical" evidence="1">
    <location>
        <begin position="69"/>
        <end position="89"/>
    </location>
</feature>
<organism evidence="2 3">
    <name type="scientific">Streptomyces leeuwenhoekii</name>
    <dbReference type="NCBI Taxonomy" id="1437453"/>
    <lineage>
        <taxon>Bacteria</taxon>
        <taxon>Bacillati</taxon>
        <taxon>Actinomycetota</taxon>
        <taxon>Actinomycetes</taxon>
        <taxon>Kitasatosporales</taxon>
        <taxon>Streptomycetaceae</taxon>
        <taxon>Streptomyces</taxon>
    </lineage>
</organism>
<proteinExistence type="predicted"/>
<keyword evidence="1" id="KW-0472">Membrane</keyword>
<name>A0A0F7VWT0_STRLW</name>
<dbReference type="KEGG" id="sle:sle_33720"/>
<protein>
    <submittedName>
        <fullName evidence="2">Uncharacterized protein</fullName>
    </submittedName>
</protein>
<dbReference type="Proteomes" id="UP000035016">
    <property type="component" value="Chromosome Chromosome"/>
</dbReference>
<accession>A0A0F7VWT0</accession>
<evidence type="ECO:0000313" key="2">
    <source>
        <dbReference type="EMBL" id="CQR62833.1"/>
    </source>
</evidence>
<keyword evidence="1" id="KW-1133">Transmembrane helix</keyword>
<sequence>MTETAAGAGASSPVVTRDATTCGGCLLSAAGTTAATLWWGTSGRTRRHLGNGFEGEGTDYGVLWTELPLVAVAGAALPALVWGLVAYALSRRRRSERHR</sequence>
<gene>
    <name evidence="2" type="primary">sle_33720</name>
</gene>